<dbReference type="GO" id="GO:0005737">
    <property type="term" value="C:cytoplasm"/>
    <property type="evidence" value="ECO:0007669"/>
    <property type="project" value="TreeGrafter"/>
</dbReference>
<dbReference type="InterPro" id="IPR019489">
    <property type="entry name" value="Clp_ATPase_C"/>
</dbReference>
<feature type="transmembrane region" description="Helical" evidence="6">
    <location>
        <begin position="74"/>
        <end position="97"/>
    </location>
</feature>
<evidence type="ECO:0000256" key="3">
    <source>
        <dbReference type="ARBA" id="ARBA00022840"/>
    </source>
</evidence>
<dbReference type="PANTHER" id="PTHR11638">
    <property type="entry name" value="ATP-DEPENDENT CLP PROTEASE"/>
    <property type="match status" value="1"/>
</dbReference>
<dbReference type="GO" id="GO:0034605">
    <property type="term" value="P:cellular response to heat"/>
    <property type="evidence" value="ECO:0007669"/>
    <property type="project" value="TreeGrafter"/>
</dbReference>
<dbReference type="InterPro" id="IPR003959">
    <property type="entry name" value="ATPase_AAA_core"/>
</dbReference>
<name>A0A1F6LL38_9BACT</name>
<feature type="transmembrane region" description="Helical" evidence="6">
    <location>
        <begin position="33"/>
        <end position="54"/>
    </location>
</feature>
<keyword evidence="6" id="KW-0472">Membrane</keyword>
<dbReference type="InterPro" id="IPR041546">
    <property type="entry name" value="ClpA/ClpB_AAA_lid"/>
</dbReference>
<dbReference type="GO" id="GO:0016887">
    <property type="term" value="F:ATP hydrolysis activity"/>
    <property type="evidence" value="ECO:0007669"/>
    <property type="project" value="InterPro"/>
</dbReference>
<dbReference type="SUPFAM" id="SSF81923">
    <property type="entry name" value="Double Clp-N motif"/>
    <property type="match status" value="1"/>
</dbReference>
<dbReference type="InterPro" id="IPR003593">
    <property type="entry name" value="AAA+_ATPase"/>
</dbReference>
<keyword evidence="6" id="KW-1133">Transmembrane helix</keyword>
<evidence type="ECO:0000256" key="5">
    <source>
        <dbReference type="PROSITE-ProRule" id="PRU01251"/>
    </source>
</evidence>
<evidence type="ECO:0000256" key="2">
    <source>
        <dbReference type="ARBA" id="ARBA00022741"/>
    </source>
</evidence>
<comment type="caution">
    <text evidence="8">The sequence shown here is derived from an EMBL/GenBank/DDBJ whole genome shotgun (WGS) entry which is preliminary data.</text>
</comment>
<reference evidence="8 9" key="1">
    <citation type="journal article" date="2016" name="Nat. Commun.">
        <title>Thousands of microbial genomes shed light on interconnected biogeochemical processes in an aquifer system.</title>
        <authorList>
            <person name="Anantharaman K."/>
            <person name="Brown C.T."/>
            <person name="Hug L.A."/>
            <person name="Sharon I."/>
            <person name="Castelle C.J."/>
            <person name="Probst A.J."/>
            <person name="Thomas B.C."/>
            <person name="Singh A."/>
            <person name="Wilkins M.J."/>
            <person name="Karaoz U."/>
            <person name="Brodie E.L."/>
            <person name="Williams K.H."/>
            <person name="Hubbard S.S."/>
            <person name="Banfield J.F."/>
        </authorList>
    </citation>
    <scope>NUCLEOTIDE SEQUENCE [LARGE SCALE GENOMIC DNA]</scope>
</reference>
<dbReference type="SUPFAM" id="SSF52540">
    <property type="entry name" value="P-loop containing nucleoside triphosphate hydrolases"/>
    <property type="match status" value="2"/>
</dbReference>
<keyword evidence="6" id="KW-0812">Transmembrane</keyword>
<keyword evidence="2" id="KW-0547">Nucleotide-binding</keyword>
<dbReference type="Pfam" id="PF10431">
    <property type="entry name" value="ClpB_D2-small"/>
    <property type="match status" value="1"/>
</dbReference>
<dbReference type="EMBL" id="MFPS01000003">
    <property type="protein sequence ID" value="OGH60049.1"/>
    <property type="molecule type" value="Genomic_DNA"/>
</dbReference>
<dbReference type="Gene3D" id="1.10.8.60">
    <property type="match status" value="2"/>
</dbReference>
<dbReference type="Pfam" id="PF07724">
    <property type="entry name" value="AAA_2"/>
    <property type="match status" value="1"/>
</dbReference>
<dbReference type="PANTHER" id="PTHR11638:SF18">
    <property type="entry name" value="HEAT SHOCK PROTEIN 104"/>
    <property type="match status" value="1"/>
</dbReference>
<organism evidence="8 9">
    <name type="scientific">Candidatus Magasanikbacteria bacterium RIFCSPHIGHO2_01_FULL_33_34</name>
    <dbReference type="NCBI Taxonomy" id="1798671"/>
    <lineage>
        <taxon>Bacteria</taxon>
        <taxon>Candidatus Magasanikiibacteriota</taxon>
    </lineage>
</organism>
<dbReference type="Gene3D" id="1.10.1780.10">
    <property type="entry name" value="Clp, N-terminal domain"/>
    <property type="match status" value="1"/>
</dbReference>
<keyword evidence="3" id="KW-0067">ATP-binding</keyword>
<sequence>MGIFARGKFIYFSVPITRYNLGLRQAKRLLRKFEIMGGAIFSIGFLIFAFVDFFTKDSFELLFDKNFWLGITQVQSFGIVLMLLSLLSFTYLLYLLFSTESKYASIEKKEQYSDVENKETEYNIDGFEDGFESFKKIPRKNKIDISKTFTDESMFVIEEGYRVAERYQNKTVTPLHFFYALLSLEKIKGIFLRMGIPAKQLQARIGQIFEKENVVSEPVLSIDVEQIIFNAYENAYNNNQEFVNVTELIIATVGQSEQIQELLYGLKVDAQKLKNVVEWVRVRENLRNQNRKFRKAAARVSKHGIDKAMTAVATPYLNHFSQDLTLAAKFGHLAPCIARDSEIEEVLRIIEGGRQSVILVGEHGVGKMSIMEGITQRMIRGNVPDRLYDKRLVQISTSALVAGASMSGAQERIVNIMSEVRRAGNIILFINNIHDLVSLNTEAGQEGLDISETLGEYLSSGDIVMFSTATLEGYNRHVVNSQIGSLLSKVVIEEMNEDQAIQALESHIGGIEYKHNIYFSYDALSTAVKLSAKLMRDQPLPGSALEVCTEAGSFVKNKREDNLIVRAEDVAKIVSRKTGVPTTSITQDESQKLLQLEEEMHKRIIGQEQAVTLVANALRRARAEIRSQKKPIANFLFLGPTGVGKTELTKTIANVYFGGEDRMIRVDMSEFQDKSSIYRLIGQPGQKGSGILTEAVRQQPFSLVLLDEMEKADPDVLNLFLQVFDDGRLTDSVGRVIDFTNTIIIATSNAGTAYVQKRMSDGGDVEEIRQELIRGELKQYYRPEFLNRFDGIVLFRTLLRDEIKKIAGLMLKRVGKDLESRGVSLVVEDEALETLAEIGFDPDFGARPMRRAIQEHVENQLAELILSNKLQRRDTVILGEGAKIRIE</sequence>
<dbReference type="PRINTS" id="PR00300">
    <property type="entry name" value="CLPPROTEASEA"/>
</dbReference>
<dbReference type="InterPro" id="IPR036628">
    <property type="entry name" value="Clp_N_dom_sf"/>
</dbReference>
<accession>A0A1F6LL38</accession>
<dbReference type="PROSITE" id="PS51903">
    <property type="entry name" value="CLP_R"/>
    <property type="match status" value="1"/>
</dbReference>
<dbReference type="GO" id="GO:0005524">
    <property type="term" value="F:ATP binding"/>
    <property type="evidence" value="ECO:0007669"/>
    <property type="project" value="UniProtKB-KW"/>
</dbReference>
<evidence type="ECO:0000256" key="1">
    <source>
        <dbReference type="ARBA" id="ARBA00022737"/>
    </source>
</evidence>
<keyword evidence="4" id="KW-0143">Chaperone</keyword>
<protein>
    <recommendedName>
        <fullName evidence="7">Clp R domain-containing protein</fullName>
    </recommendedName>
</protein>
<evidence type="ECO:0000313" key="9">
    <source>
        <dbReference type="Proteomes" id="UP000177067"/>
    </source>
</evidence>
<dbReference type="InterPro" id="IPR050130">
    <property type="entry name" value="ClpA_ClpB"/>
</dbReference>
<dbReference type="Pfam" id="PF02861">
    <property type="entry name" value="Clp_N"/>
    <property type="match status" value="1"/>
</dbReference>
<evidence type="ECO:0000256" key="6">
    <source>
        <dbReference type="SAM" id="Phobius"/>
    </source>
</evidence>
<dbReference type="Pfam" id="PF17871">
    <property type="entry name" value="AAA_lid_9"/>
    <property type="match status" value="1"/>
</dbReference>
<dbReference type="FunFam" id="3.40.50.300:FF:000025">
    <property type="entry name" value="ATP-dependent Clp protease subunit"/>
    <property type="match status" value="1"/>
</dbReference>
<dbReference type="CDD" id="cd00009">
    <property type="entry name" value="AAA"/>
    <property type="match status" value="1"/>
</dbReference>
<dbReference type="Gene3D" id="3.40.50.300">
    <property type="entry name" value="P-loop containing nucleotide triphosphate hydrolases"/>
    <property type="match status" value="2"/>
</dbReference>
<dbReference type="Proteomes" id="UP000177067">
    <property type="component" value="Unassembled WGS sequence"/>
</dbReference>
<proteinExistence type="predicted"/>
<dbReference type="Pfam" id="PF00004">
    <property type="entry name" value="AAA"/>
    <property type="match status" value="1"/>
</dbReference>
<dbReference type="SMART" id="SM00382">
    <property type="entry name" value="AAA"/>
    <property type="match status" value="2"/>
</dbReference>
<evidence type="ECO:0000313" key="8">
    <source>
        <dbReference type="EMBL" id="OGH60049.1"/>
    </source>
</evidence>
<dbReference type="InterPro" id="IPR027417">
    <property type="entry name" value="P-loop_NTPase"/>
</dbReference>
<dbReference type="InterPro" id="IPR001270">
    <property type="entry name" value="ClpA/B"/>
</dbReference>
<feature type="domain" description="Clp R" evidence="7">
    <location>
        <begin position="145"/>
        <end position="285"/>
    </location>
</feature>
<keyword evidence="1 5" id="KW-0677">Repeat</keyword>
<dbReference type="AlphaFoldDB" id="A0A1F6LL38"/>
<evidence type="ECO:0000256" key="4">
    <source>
        <dbReference type="ARBA" id="ARBA00023186"/>
    </source>
</evidence>
<dbReference type="CDD" id="cd19499">
    <property type="entry name" value="RecA-like_ClpB_Hsp104-like"/>
    <property type="match status" value="1"/>
</dbReference>
<dbReference type="SMART" id="SM01086">
    <property type="entry name" value="ClpB_D2-small"/>
    <property type="match status" value="1"/>
</dbReference>
<gene>
    <name evidence="8" type="ORF">A2725_00155</name>
</gene>
<evidence type="ECO:0000259" key="7">
    <source>
        <dbReference type="PROSITE" id="PS51903"/>
    </source>
</evidence>
<dbReference type="InterPro" id="IPR004176">
    <property type="entry name" value="Clp_R_N"/>
</dbReference>